<evidence type="ECO:0000259" key="3">
    <source>
        <dbReference type="PROSITE" id="PS50002"/>
    </source>
</evidence>
<evidence type="ECO:0000259" key="4">
    <source>
        <dbReference type="PROSITE" id="PS50106"/>
    </source>
</evidence>
<evidence type="ECO:0000256" key="1">
    <source>
        <dbReference type="ARBA" id="ARBA00022443"/>
    </source>
</evidence>
<dbReference type="PANTHER" id="PTHR46360:SF1">
    <property type="entry name" value="DISKS LARGE HOMOLOG 5"/>
    <property type="match status" value="1"/>
</dbReference>
<reference evidence="5" key="2">
    <citation type="submission" date="2021-09" db="EMBL/GenBank/DDBJ databases">
        <authorList>
            <person name="Jia N."/>
            <person name="Wang J."/>
            <person name="Shi W."/>
            <person name="Du L."/>
            <person name="Sun Y."/>
            <person name="Zhan W."/>
            <person name="Jiang J."/>
            <person name="Wang Q."/>
            <person name="Zhang B."/>
            <person name="Ji P."/>
            <person name="Sakyi L.B."/>
            <person name="Cui X."/>
            <person name="Yuan T."/>
            <person name="Jiang B."/>
            <person name="Yang W."/>
            <person name="Lam T.T.-Y."/>
            <person name="Chang Q."/>
            <person name="Ding S."/>
            <person name="Wang X."/>
            <person name="Zhu J."/>
            <person name="Ruan X."/>
            <person name="Zhao L."/>
            <person name="Wei J."/>
            <person name="Que T."/>
            <person name="Du C."/>
            <person name="Cheng J."/>
            <person name="Dai P."/>
            <person name="Han X."/>
            <person name="Huang E."/>
            <person name="Gao Y."/>
            <person name="Liu J."/>
            <person name="Shao H."/>
            <person name="Ye R."/>
            <person name="Li L."/>
            <person name="Wei W."/>
            <person name="Wang X."/>
            <person name="Wang C."/>
            <person name="Huo Q."/>
            <person name="Li W."/>
            <person name="Guo W."/>
            <person name="Chen H."/>
            <person name="Chen S."/>
            <person name="Zhou L."/>
            <person name="Zhou L."/>
            <person name="Ni X."/>
            <person name="Tian J."/>
            <person name="Zhou Y."/>
            <person name="Sheng Y."/>
            <person name="Liu T."/>
            <person name="Pan Y."/>
            <person name="Xia L."/>
            <person name="Li J."/>
            <person name="Zhao F."/>
            <person name="Cao W."/>
        </authorList>
    </citation>
    <scope>NUCLEOTIDE SEQUENCE</scope>
    <source>
        <strain evidence="5">Rsan-2018</strain>
        <tissue evidence="5">Larvae</tissue>
    </source>
</reference>
<dbReference type="InterPro" id="IPR001452">
    <property type="entry name" value="SH3_domain"/>
</dbReference>
<dbReference type="InterPro" id="IPR035537">
    <property type="entry name" value="DLG5_SH3"/>
</dbReference>
<sequence length="129" mass="14122">MDCYLHSWSSAKGSRAEPRIVLLRKASPSLGITLLGGNAVGIFVHSVQEDSPASGPGGFAEIQEQPGDSFYVKALFDRASIDGSLAFHKDDILYVDNTMYKGVPGQWRAWILDQDGQKLKCGFIPSKYK</sequence>
<dbReference type="PROSITE" id="PS50106">
    <property type="entry name" value="PDZ"/>
    <property type="match status" value="1"/>
</dbReference>
<protein>
    <submittedName>
        <fullName evidence="5">Uncharacterized protein</fullName>
    </submittedName>
</protein>
<dbReference type="CDD" id="cd11860">
    <property type="entry name" value="SH3_DLG5"/>
    <property type="match status" value="1"/>
</dbReference>
<keyword evidence="1 2" id="KW-0728">SH3 domain</keyword>
<dbReference type="Gene3D" id="2.30.42.10">
    <property type="match status" value="1"/>
</dbReference>
<feature type="domain" description="SH3" evidence="3">
    <location>
        <begin position="67"/>
        <end position="129"/>
    </location>
</feature>
<dbReference type="SUPFAM" id="SSF50156">
    <property type="entry name" value="PDZ domain-like"/>
    <property type="match status" value="1"/>
</dbReference>
<dbReference type="InterPro" id="IPR036034">
    <property type="entry name" value="PDZ_sf"/>
</dbReference>
<dbReference type="SUPFAM" id="SSF50044">
    <property type="entry name" value="SH3-domain"/>
    <property type="match status" value="1"/>
</dbReference>
<dbReference type="Proteomes" id="UP000821837">
    <property type="component" value="Chromosome 1"/>
</dbReference>
<dbReference type="AlphaFoldDB" id="A0A9D4TC28"/>
<dbReference type="Gene3D" id="2.30.30.40">
    <property type="entry name" value="SH3 Domains"/>
    <property type="match status" value="1"/>
</dbReference>
<dbReference type="PROSITE" id="PS50002">
    <property type="entry name" value="SH3"/>
    <property type="match status" value="1"/>
</dbReference>
<feature type="domain" description="PDZ" evidence="4">
    <location>
        <begin position="19"/>
        <end position="68"/>
    </location>
</feature>
<dbReference type="InterPro" id="IPR036028">
    <property type="entry name" value="SH3-like_dom_sf"/>
</dbReference>
<name>A0A9D4TC28_RHISA</name>
<dbReference type="EMBL" id="JABSTV010001245">
    <property type="protein sequence ID" value="KAH7984729.1"/>
    <property type="molecule type" value="Genomic_DNA"/>
</dbReference>
<accession>A0A9D4TC28</accession>
<evidence type="ECO:0000313" key="5">
    <source>
        <dbReference type="EMBL" id="KAH7984729.1"/>
    </source>
</evidence>
<comment type="caution">
    <text evidence="5">The sequence shown here is derived from an EMBL/GenBank/DDBJ whole genome shotgun (WGS) entry which is preliminary data.</text>
</comment>
<dbReference type="InterPro" id="IPR053004">
    <property type="entry name" value="MAGUK_Signaling_Regulators"/>
</dbReference>
<dbReference type="GO" id="GO:0005886">
    <property type="term" value="C:plasma membrane"/>
    <property type="evidence" value="ECO:0007669"/>
    <property type="project" value="TreeGrafter"/>
</dbReference>
<organism evidence="5 6">
    <name type="scientific">Rhipicephalus sanguineus</name>
    <name type="common">Brown dog tick</name>
    <name type="synonym">Ixodes sanguineus</name>
    <dbReference type="NCBI Taxonomy" id="34632"/>
    <lineage>
        <taxon>Eukaryota</taxon>
        <taxon>Metazoa</taxon>
        <taxon>Ecdysozoa</taxon>
        <taxon>Arthropoda</taxon>
        <taxon>Chelicerata</taxon>
        <taxon>Arachnida</taxon>
        <taxon>Acari</taxon>
        <taxon>Parasitiformes</taxon>
        <taxon>Ixodida</taxon>
        <taxon>Ixodoidea</taxon>
        <taxon>Ixodidae</taxon>
        <taxon>Rhipicephalinae</taxon>
        <taxon>Rhipicephalus</taxon>
        <taxon>Rhipicephalus</taxon>
    </lineage>
</organism>
<dbReference type="GO" id="GO:0035331">
    <property type="term" value="P:negative regulation of hippo signaling"/>
    <property type="evidence" value="ECO:0007669"/>
    <property type="project" value="TreeGrafter"/>
</dbReference>
<reference evidence="5" key="1">
    <citation type="journal article" date="2020" name="Cell">
        <title>Large-Scale Comparative Analyses of Tick Genomes Elucidate Their Genetic Diversity and Vector Capacities.</title>
        <authorList>
            <consortium name="Tick Genome and Microbiome Consortium (TIGMIC)"/>
            <person name="Jia N."/>
            <person name="Wang J."/>
            <person name="Shi W."/>
            <person name="Du L."/>
            <person name="Sun Y."/>
            <person name="Zhan W."/>
            <person name="Jiang J.F."/>
            <person name="Wang Q."/>
            <person name="Zhang B."/>
            <person name="Ji P."/>
            <person name="Bell-Sakyi L."/>
            <person name="Cui X.M."/>
            <person name="Yuan T.T."/>
            <person name="Jiang B.G."/>
            <person name="Yang W.F."/>
            <person name="Lam T.T."/>
            <person name="Chang Q.C."/>
            <person name="Ding S.J."/>
            <person name="Wang X.J."/>
            <person name="Zhu J.G."/>
            <person name="Ruan X.D."/>
            <person name="Zhao L."/>
            <person name="Wei J.T."/>
            <person name="Ye R.Z."/>
            <person name="Que T.C."/>
            <person name="Du C.H."/>
            <person name="Zhou Y.H."/>
            <person name="Cheng J.X."/>
            <person name="Dai P.F."/>
            <person name="Guo W.B."/>
            <person name="Han X.H."/>
            <person name="Huang E.J."/>
            <person name="Li L.F."/>
            <person name="Wei W."/>
            <person name="Gao Y.C."/>
            <person name="Liu J.Z."/>
            <person name="Shao H.Z."/>
            <person name="Wang X."/>
            <person name="Wang C.C."/>
            <person name="Yang T.C."/>
            <person name="Huo Q.B."/>
            <person name="Li W."/>
            <person name="Chen H.Y."/>
            <person name="Chen S.E."/>
            <person name="Zhou L.G."/>
            <person name="Ni X.B."/>
            <person name="Tian J.H."/>
            <person name="Sheng Y."/>
            <person name="Liu T."/>
            <person name="Pan Y.S."/>
            <person name="Xia L.Y."/>
            <person name="Li J."/>
            <person name="Zhao F."/>
            <person name="Cao W.C."/>
        </authorList>
    </citation>
    <scope>NUCLEOTIDE SEQUENCE</scope>
    <source>
        <strain evidence="5">Rsan-2018</strain>
    </source>
</reference>
<keyword evidence="6" id="KW-1185">Reference proteome</keyword>
<proteinExistence type="predicted"/>
<dbReference type="PANTHER" id="PTHR46360">
    <property type="entry name" value="DISKS LARGE HOMOLOG 5"/>
    <property type="match status" value="1"/>
</dbReference>
<dbReference type="InterPro" id="IPR001478">
    <property type="entry name" value="PDZ"/>
</dbReference>
<evidence type="ECO:0000256" key="2">
    <source>
        <dbReference type="PROSITE-ProRule" id="PRU00192"/>
    </source>
</evidence>
<gene>
    <name evidence="5" type="ORF">HPB52_023687</name>
</gene>
<dbReference type="VEuPathDB" id="VectorBase:RSAN_027603"/>
<evidence type="ECO:0000313" key="6">
    <source>
        <dbReference type="Proteomes" id="UP000821837"/>
    </source>
</evidence>